<dbReference type="EMBL" id="DYVX01000076">
    <property type="protein sequence ID" value="HJF92581.1"/>
    <property type="molecule type" value="Genomic_DNA"/>
</dbReference>
<reference evidence="1" key="2">
    <citation type="submission" date="2021-09" db="EMBL/GenBank/DDBJ databases">
        <authorList>
            <person name="Gilroy R."/>
        </authorList>
    </citation>
    <scope>NUCLEOTIDE SEQUENCE</scope>
    <source>
        <strain evidence="1">CHK55-1828</strain>
    </source>
</reference>
<reference evidence="1" key="1">
    <citation type="journal article" date="2021" name="PeerJ">
        <title>Extensive microbial diversity within the chicken gut microbiome revealed by metagenomics and culture.</title>
        <authorList>
            <person name="Gilroy R."/>
            <person name="Ravi A."/>
            <person name="Getino M."/>
            <person name="Pursley I."/>
            <person name="Horton D.L."/>
            <person name="Alikhan N.F."/>
            <person name="Baker D."/>
            <person name="Gharbi K."/>
            <person name="Hall N."/>
            <person name="Watson M."/>
            <person name="Adriaenssens E.M."/>
            <person name="Foster-Nyarko E."/>
            <person name="Jarju S."/>
            <person name="Secka A."/>
            <person name="Antonio M."/>
            <person name="Oren A."/>
            <person name="Chaudhuri R.R."/>
            <person name="La Ragione R."/>
            <person name="Hildebrand F."/>
            <person name="Pallen M.J."/>
        </authorList>
    </citation>
    <scope>NUCLEOTIDE SEQUENCE</scope>
    <source>
        <strain evidence="1">CHK55-1828</strain>
    </source>
</reference>
<feature type="non-terminal residue" evidence="1">
    <location>
        <position position="65"/>
    </location>
</feature>
<sequence>MRGAGKTPAQTGEQGLFRLVYQAHEVYKAEVLTHRKCYRRFMLDFIHSTQYHDATDAWSKNEHQK</sequence>
<evidence type="ECO:0000313" key="2">
    <source>
        <dbReference type="Proteomes" id="UP000717835"/>
    </source>
</evidence>
<evidence type="ECO:0000313" key="1">
    <source>
        <dbReference type="EMBL" id="HJF92581.1"/>
    </source>
</evidence>
<comment type="caution">
    <text evidence="1">The sequence shown here is derived from an EMBL/GenBank/DDBJ whole genome shotgun (WGS) entry which is preliminary data.</text>
</comment>
<gene>
    <name evidence="1" type="ORF">K8W02_09400</name>
</gene>
<dbReference type="AlphaFoldDB" id="A0A921HXH1"/>
<accession>A0A921HXH1</accession>
<organism evidence="1 2">
    <name type="scientific">Mediterranea massiliensis</name>
    <dbReference type="NCBI Taxonomy" id="1841865"/>
    <lineage>
        <taxon>Bacteria</taxon>
        <taxon>Pseudomonadati</taxon>
        <taxon>Bacteroidota</taxon>
        <taxon>Bacteroidia</taxon>
        <taxon>Bacteroidales</taxon>
        <taxon>Bacteroidaceae</taxon>
        <taxon>Mediterranea</taxon>
    </lineage>
</organism>
<proteinExistence type="predicted"/>
<name>A0A921HXH1_9BACT</name>
<dbReference type="Proteomes" id="UP000717835">
    <property type="component" value="Unassembled WGS sequence"/>
</dbReference>
<protein>
    <submittedName>
        <fullName evidence="1">Uncharacterized protein</fullName>
    </submittedName>
</protein>